<dbReference type="Proteomes" id="UP000076023">
    <property type="component" value="Unassembled WGS sequence"/>
</dbReference>
<evidence type="ECO:0000313" key="3">
    <source>
        <dbReference type="Proteomes" id="UP000076023"/>
    </source>
</evidence>
<dbReference type="InterPro" id="IPR007421">
    <property type="entry name" value="Schlafen_AlbA_2_dom"/>
</dbReference>
<evidence type="ECO:0000313" key="2">
    <source>
        <dbReference type="EMBL" id="GAT32168.1"/>
    </source>
</evidence>
<dbReference type="EMBL" id="BDCO01000002">
    <property type="protein sequence ID" value="GAT32168.1"/>
    <property type="molecule type" value="Genomic_DNA"/>
</dbReference>
<dbReference type="AlphaFoldDB" id="A0A146G5S7"/>
<dbReference type="Gene3D" id="3.30.950.30">
    <property type="entry name" value="Schlafen, AAA domain"/>
    <property type="match status" value="1"/>
</dbReference>
<keyword evidence="2" id="KW-0547">Nucleotide-binding</keyword>
<reference evidence="3" key="1">
    <citation type="journal article" date="2017" name="Genome Announc.">
        <title>Draft Genome Sequence of Terrimicrobium sacchariphilum NM-5T, a Facultative Anaerobic Soil Bacterium of the Class Spartobacteria.</title>
        <authorList>
            <person name="Qiu Y.L."/>
            <person name="Tourlousse D.M."/>
            <person name="Matsuura N."/>
            <person name="Ohashi A."/>
            <person name="Sekiguchi Y."/>
        </authorList>
    </citation>
    <scope>NUCLEOTIDE SEQUENCE [LARGE SCALE GENOMIC DNA]</scope>
    <source>
        <strain evidence="3">NM-5</strain>
    </source>
</reference>
<dbReference type="PANTHER" id="PTHR30595">
    <property type="entry name" value="GLPR-RELATED TRANSCRIPTIONAL REPRESSOR"/>
    <property type="match status" value="1"/>
</dbReference>
<dbReference type="Pfam" id="PF13749">
    <property type="entry name" value="HATPase_c_4"/>
    <property type="match status" value="1"/>
</dbReference>
<dbReference type="InterPro" id="IPR038475">
    <property type="entry name" value="RecG_C_sf"/>
</dbReference>
<keyword evidence="2" id="KW-0067">ATP-binding</keyword>
<name>A0A146G5S7_TERSA</name>
<dbReference type="Pfam" id="PF04326">
    <property type="entry name" value="SLFN_AlbA_2"/>
    <property type="match status" value="1"/>
</dbReference>
<accession>A0A146G5S7</accession>
<dbReference type="OrthoDB" id="9813719at2"/>
<dbReference type="GO" id="GO:0004386">
    <property type="term" value="F:helicase activity"/>
    <property type="evidence" value="ECO:0007669"/>
    <property type="project" value="UniProtKB-KW"/>
</dbReference>
<feature type="domain" description="Schlafen AlbA-2" evidence="1">
    <location>
        <begin position="14"/>
        <end position="132"/>
    </location>
</feature>
<comment type="caution">
    <text evidence="2">The sequence shown here is derived from an EMBL/GenBank/DDBJ whole genome shotgun (WGS) entry which is preliminary data.</text>
</comment>
<keyword evidence="2" id="KW-0347">Helicase</keyword>
<protein>
    <submittedName>
        <fullName evidence="2">ATP-dependent DNA helicase RecG</fullName>
    </submittedName>
</protein>
<dbReference type="InterPro" id="IPR038461">
    <property type="entry name" value="Schlafen_AlbA_2_dom_sf"/>
</dbReference>
<dbReference type="STRING" id="690879.TSACC_2565"/>
<dbReference type="PANTHER" id="PTHR30595:SF6">
    <property type="entry name" value="SCHLAFEN ALBA-2 DOMAIN-CONTAINING PROTEIN"/>
    <property type="match status" value="1"/>
</dbReference>
<evidence type="ECO:0000259" key="1">
    <source>
        <dbReference type="Pfam" id="PF04326"/>
    </source>
</evidence>
<dbReference type="InParanoid" id="A0A146G5S7"/>
<dbReference type="Gene3D" id="3.30.565.60">
    <property type="match status" value="1"/>
</dbReference>
<keyword evidence="2" id="KW-0378">Hydrolase</keyword>
<keyword evidence="3" id="KW-1185">Reference proteome</keyword>
<gene>
    <name evidence="2" type="ORF">TSACC_2565</name>
</gene>
<organism evidence="2 3">
    <name type="scientific">Terrimicrobium sacchariphilum</name>
    <dbReference type="NCBI Taxonomy" id="690879"/>
    <lineage>
        <taxon>Bacteria</taxon>
        <taxon>Pseudomonadati</taxon>
        <taxon>Verrucomicrobiota</taxon>
        <taxon>Terrimicrobiia</taxon>
        <taxon>Terrimicrobiales</taxon>
        <taxon>Terrimicrobiaceae</taxon>
        <taxon>Terrimicrobium</taxon>
    </lineage>
</organism>
<sequence length="397" mass="44743">MTADDLRSLIQSEEADRIEKTRSTTDTDKFREAICSFSNDMAGRKLPGYLLIGVDEKDASFRLQATDDLLKQFTAYRDDGQVMPLPVMNVQSVPHPEGGGDVIVVEVLPHALPPVRYKGRICIRVGPRKGHATEAEERILIERRTSNFPTFDATPCPEGDLDRLDLETFRQTYRPQAVAAEVIAENHRDLPEQLAALRFYNLKRECPTNAGMLVFAFDPLDLFPGAKIQFVQYDGTDLEDDVLAEKTFTGNLITILAELDSFLKGRFTSRPVAVSDLREEAVFDYPPEAVRELLMNAVLHRDYQSTSPIRFYQFSDRIEIQNSGGLYGDAAPENFPRVNAYRNPIIAEAMHVLGYVNRFGRGIARARKAMKENGSGELIFDYPGNQFLVVIPKHPLR</sequence>
<proteinExistence type="predicted"/>